<name>A0A2P0QFU5_PSESF</name>
<geneLocation type="plasmid" evidence="1">
    <name>pPU_RT811</name>
</geneLocation>
<dbReference type="EMBL" id="KX009063">
    <property type="protein sequence ID" value="ARO45271.1"/>
    <property type="molecule type" value="Genomic_DNA"/>
</dbReference>
<evidence type="ECO:0000313" key="1">
    <source>
        <dbReference type="EMBL" id="ARO45271.1"/>
    </source>
</evidence>
<sequence length="141" mass="15799">MQPALDSDEILREVLLRLTTEQATRQLNAESVVENMLYQVGIGMHGATAMATEWAENADQLADQFSTTAQRILWMAEKVSAGCRAPSIEQDAQLATLDEARAWYIHTVGYDPHLEDPSVTLADIQLTRVEYLACFKREESI</sequence>
<dbReference type="RefSeq" id="WP_172687444.1">
    <property type="nucleotide sequence ID" value="NZ_KX009063.1"/>
</dbReference>
<protein>
    <submittedName>
        <fullName evidence="1">Uncharacterized protein</fullName>
    </submittedName>
</protein>
<proteinExistence type="predicted"/>
<keyword evidence="1" id="KW-0614">Plasmid</keyword>
<reference evidence="1" key="1">
    <citation type="submission" date="2016-03" db="EMBL/GenBank/DDBJ databases">
        <title>The evolution of Pseudomonas syringae pv. actinidiae in New Zealand.</title>
        <authorList>
            <person name="Taiaroa G."/>
            <person name="Poulter R.T.M."/>
            <person name="Lamont I."/>
            <person name="Stockwell P."/>
            <person name="Butler M.I."/>
        </authorList>
    </citation>
    <scope>NUCLEOTIDE SEQUENCE</scope>
    <source>
        <strain evidence="1">RT811</strain>
        <plasmid evidence="1">pPU_RT811</plasmid>
    </source>
</reference>
<dbReference type="AlphaFoldDB" id="A0A2P0QFU5"/>
<organism evidence="1">
    <name type="scientific">Pseudomonas syringae pv. actinidiae</name>
    <dbReference type="NCBI Taxonomy" id="103796"/>
    <lineage>
        <taxon>Bacteria</taxon>
        <taxon>Pseudomonadati</taxon>
        <taxon>Pseudomonadota</taxon>
        <taxon>Gammaproteobacteria</taxon>
        <taxon>Pseudomonadales</taxon>
        <taxon>Pseudomonadaceae</taxon>
        <taxon>Pseudomonas</taxon>
        <taxon>Pseudomonas syringae</taxon>
    </lineage>
</organism>
<accession>A0A2P0QFU5</accession>